<dbReference type="PANTHER" id="PTHR47027">
    <property type="entry name" value="REVERSE TRANSCRIPTASE DOMAIN-CONTAINING PROTEIN"/>
    <property type="match status" value="1"/>
</dbReference>
<evidence type="ECO:0000256" key="1">
    <source>
        <dbReference type="SAM" id="MobiDB-lite"/>
    </source>
</evidence>
<accession>A0ABQ8SV65</accession>
<reference evidence="2 3" key="1">
    <citation type="journal article" date="2022" name="Allergy">
        <title>Genome assembly and annotation of Periplaneta americana reveal a comprehensive cockroach allergen profile.</title>
        <authorList>
            <person name="Wang L."/>
            <person name="Xiong Q."/>
            <person name="Saelim N."/>
            <person name="Wang L."/>
            <person name="Nong W."/>
            <person name="Wan A.T."/>
            <person name="Shi M."/>
            <person name="Liu X."/>
            <person name="Cao Q."/>
            <person name="Hui J.H.L."/>
            <person name="Sookrung N."/>
            <person name="Leung T.F."/>
            <person name="Tungtrongchitr A."/>
            <person name="Tsui S.K.W."/>
        </authorList>
    </citation>
    <scope>NUCLEOTIDE SEQUENCE [LARGE SCALE GENOMIC DNA]</scope>
    <source>
        <strain evidence="2">PWHHKU_190912</strain>
    </source>
</reference>
<evidence type="ECO:0008006" key="4">
    <source>
        <dbReference type="Google" id="ProtNLM"/>
    </source>
</evidence>
<keyword evidence="3" id="KW-1185">Reference proteome</keyword>
<dbReference type="PANTHER" id="PTHR47027:SF29">
    <property type="entry name" value="C2H2-TYPE DOMAIN-CONTAINING PROTEIN"/>
    <property type="match status" value="1"/>
</dbReference>
<proteinExistence type="predicted"/>
<gene>
    <name evidence="2" type="ORF">ANN_13827</name>
</gene>
<protein>
    <recommendedName>
        <fullName evidence="4">Reverse transcriptase domain-containing protein</fullName>
    </recommendedName>
</protein>
<feature type="region of interest" description="Disordered" evidence="1">
    <location>
        <begin position="649"/>
        <end position="668"/>
    </location>
</feature>
<evidence type="ECO:0000313" key="3">
    <source>
        <dbReference type="Proteomes" id="UP001148838"/>
    </source>
</evidence>
<organism evidence="2 3">
    <name type="scientific">Periplaneta americana</name>
    <name type="common">American cockroach</name>
    <name type="synonym">Blatta americana</name>
    <dbReference type="NCBI Taxonomy" id="6978"/>
    <lineage>
        <taxon>Eukaryota</taxon>
        <taxon>Metazoa</taxon>
        <taxon>Ecdysozoa</taxon>
        <taxon>Arthropoda</taxon>
        <taxon>Hexapoda</taxon>
        <taxon>Insecta</taxon>
        <taxon>Pterygota</taxon>
        <taxon>Neoptera</taxon>
        <taxon>Polyneoptera</taxon>
        <taxon>Dictyoptera</taxon>
        <taxon>Blattodea</taxon>
        <taxon>Blattoidea</taxon>
        <taxon>Blattidae</taxon>
        <taxon>Blattinae</taxon>
        <taxon>Periplaneta</taxon>
    </lineage>
</organism>
<name>A0ABQ8SV65_PERAM</name>
<dbReference type="EMBL" id="JAJSOF020000019">
    <property type="protein sequence ID" value="KAJ4437888.1"/>
    <property type="molecule type" value="Genomic_DNA"/>
</dbReference>
<evidence type="ECO:0000313" key="2">
    <source>
        <dbReference type="EMBL" id="KAJ4437888.1"/>
    </source>
</evidence>
<dbReference type="Proteomes" id="UP001148838">
    <property type="component" value="Unassembled WGS sequence"/>
</dbReference>
<comment type="caution">
    <text evidence="2">The sequence shown here is derived from an EMBL/GenBank/DDBJ whole genome shotgun (WGS) entry which is preliminary data.</text>
</comment>
<sequence>MNDDELLRCHRRTGVPGENSCVTWSVTMANTSCDNAGESGVQHRKLPSICWEGKPRIKPQPGNLSRPGFEPGPPGFAARRADRYSTGVDGYEYPLQRNIINLVDKFRATECTERKKSVRWPTKVTEDARGRMQRGRNKSVKKLAVEIGVSYGSAHKILRNKLEYAIRKVQDNREGLEMNRLHQLLVNADDVNMLGENPQTIRESTGILLEASKEIGLEVNPEKRKYMIMSRDENIVRNVNIKIGNLSFEEVEKFKYLGATVTNINDIREEIKHRINMVNSCYYSVEKILSSSLLSKNLKVRIYHTVILPVVLYGCETLTLTLREEHRLRVFENKVLRKIFGAKRDEVTGEWRKLHNTELHALYSSADIIRNIKSRRLRWAGHVAQVISASPDVPEFCPAGVLLHASKSTRRRLEDNIKMDLRELIYDDRDLIHLAQDRDQWRACEGGNEPPVSLKAILSYGSEAWTVKNKDVSRLTANEMRFMRRATAGYTRWDHKKNEDIMQELQIEPIMQCISKYQLQWKCHLERMDRWRIPKALFHYHPHGKRSLGRPKKRWTENSSLRPLEELKADVEAHRDFKHLDKAVITVTIEVPRAITRAGLELFLQKLLWESDAMDSSGTSLSIIRLKKDILCVPNKTGRARMGLIPEWKKQVNPPPVTSRRTPRDDTN</sequence>